<dbReference type="GO" id="GO:0030295">
    <property type="term" value="F:protein kinase activator activity"/>
    <property type="evidence" value="ECO:0007669"/>
    <property type="project" value="TreeGrafter"/>
</dbReference>
<keyword evidence="3 8" id="KW-0689">Ribosomal protein</keyword>
<proteinExistence type="inferred from homology"/>
<dbReference type="GO" id="GO:0002181">
    <property type="term" value="P:cytoplasmic translation"/>
    <property type="evidence" value="ECO:0007669"/>
    <property type="project" value="TreeGrafter"/>
</dbReference>
<feature type="region of interest" description="Disordered" evidence="7">
    <location>
        <begin position="76"/>
        <end position="97"/>
    </location>
</feature>
<dbReference type="Proteomes" id="UP001375240">
    <property type="component" value="Unassembled WGS sequence"/>
</dbReference>
<reference evidence="8 9" key="1">
    <citation type="submission" date="2019-10" db="EMBL/GenBank/DDBJ databases">
        <authorList>
            <person name="Palmer J.M."/>
        </authorList>
    </citation>
    <scope>NUCLEOTIDE SEQUENCE [LARGE SCALE GENOMIC DNA]</scope>
    <source>
        <strain evidence="8 9">TWF696</strain>
    </source>
</reference>
<evidence type="ECO:0000256" key="2">
    <source>
        <dbReference type="ARBA" id="ARBA00005436"/>
    </source>
</evidence>
<evidence type="ECO:0000256" key="5">
    <source>
        <dbReference type="ARBA" id="ARBA00041116"/>
    </source>
</evidence>
<dbReference type="Gene3D" id="1.10.10.1410">
    <property type="match status" value="1"/>
</dbReference>
<sequence length="97" mass="10085">MSSTDLAASYAALILIDEGIPVTADKLQSLLAAAAETEIESIWCVLFSKAIEGNDVKDVLLNTTGTAGSGATPYTGITTTTKKNHNTKGTAKEGKRL</sequence>
<accession>A0AAV9UFP9</accession>
<dbReference type="EMBL" id="JAVHNQ010000008">
    <property type="protein sequence ID" value="KAK6340971.1"/>
    <property type="molecule type" value="Genomic_DNA"/>
</dbReference>
<comment type="similarity">
    <text evidence="2">Belongs to the eukaryotic ribosomal protein P1/P2 family.</text>
</comment>
<evidence type="ECO:0000256" key="4">
    <source>
        <dbReference type="ARBA" id="ARBA00023274"/>
    </source>
</evidence>
<dbReference type="CDD" id="cd05831">
    <property type="entry name" value="Ribosomal_P1"/>
    <property type="match status" value="1"/>
</dbReference>
<dbReference type="InterPro" id="IPR038716">
    <property type="entry name" value="P1/P2_N_sf"/>
</dbReference>
<dbReference type="GO" id="GO:0043021">
    <property type="term" value="F:ribonucleoprotein complex binding"/>
    <property type="evidence" value="ECO:0007669"/>
    <property type="project" value="TreeGrafter"/>
</dbReference>
<dbReference type="GO" id="GO:0003735">
    <property type="term" value="F:structural constituent of ribosome"/>
    <property type="evidence" value="ECO:0007669"/>
    <property type="project" value="TreeGrafter"/>
</dbReference>
<dbReference type="FunFam" id="1.10.10.1410:FF:000002">
    <property type="entry name" value="60S acidic ribosomal protein P2"/>
    <property type="match status" value="1"/>
</dbReference>
<keyword evidence="4" id="KW-0687">Ribonucleoprotein</keyword>
<evidence type="ECO:0000256" key="3">
    <source>
        <dbReference type="ARBA" id="ARBA00022980"/>
    </source>
</evidence>
<evidence type="ECO:0000256" key="6">
    <source>
        <dbReference type="ARBA" id="ARBA00042918"/>
    </source>
</evidence>
<evidence type="ECO:0000256" key="1">
    <source>
        <dbReference type="ARBA" id="ARBA00003362"/>
    </source>
</evidence>
<dbReference type="PANTHER" id="PTHR45696:SF10">
    <property type="entry name" value="LARGE RIBOSOMAL SUBUNIT PROTEIN P1"/>
    <property type="match status" value="1"/>
</dbReference>
<protein>
    <recommendedName>
        <fullName evidence="5">Large ribosomal subunit protein P1</fullName>
    </recommendedName>
    <alternativeName>
        <fullName evidence="6">60S acidic ribosomal protein P1</fullName>
    </alternativeName>
</protein>
<comment type="caution">
    <text evidence="8">The sequence shown here is derived from an EMBL/GenBank/DDBJ whole genome shotgun (WGS) entry which is preliminary data.</text>
</comment>
<gene>
    <name evidence="8" type="primary">ALTA12</name>
    <name evidence="8" type="ORF">TWF696_009284</name>
</gene>
<comment type="function">
    <text evidence="1">Plays an important role in the elongation step of protein synthesis.</text>
</comment>
<evidence type="ECO:0000256" key="7">
    <source>
        <dbReference type="SAM" id="MobiDB-lite"/>
    </source>
</evidence>
<keyword evidence="9" id="KW-1185">Reference proteome</keyword>
<dbReference type="AlphaFoldDB" id="A0AAV9UFP9"/>
<evidence type="ECO:0000313" key="8">
    <source>
        <dbReference type="EMBL" id="KAK6340971.1"/>
    </source>
</evidence>
<name>A0AAV9UFP9_9PEZI</name>
<dbReference type="PANTHER" id="PTHR45696">
    <property type="entry name" value="60S ACIDIC RIBOSOMAL PROTEIN P1"/>
    <property type="match status" value="1"/>
</dbReference>
<organism evidence="8 9">
    <name type="scientific">Orbilia brochopaga</name>
    <dbReference type="NCBI Taxonomy" id="3140254"/>
    <lineage>
        <taxon>Eukaryota</taxon>
        <taxon>Fungi</taxon>
        <taxon>Dikarya</taxon>
        <taxon>Ascomycota</taxon>
        <taxon>Pezizomycotina</taxon>
        <taxon>Orbiliomycetes</taxon>
        <taxon>Orbiliales</taxon>
        <taxon>Orbiliaceae</taxon>
        <taxon>Orbilia</taxon>
    </lineage>
</organism>
<dbReference type="GO" id="GO:0022625">
    <property type="term" value="C:cytosolic large ribosomal subunit"/>
    <property type="evidence" value="ECO:0007669"/>
    <property type="project" value="TreeGrafter"/>
</dbReference>
<evidence type="ECO:0000313" key="9">
    <source>
        <dbReference type="Proteomes" id="UP001375240"/>
    </source>
</evidence>